<name>A0A101M555_PICGL</name>
<gene>
    <name evidence="1" type="ORF">ABT39_MTgene861</name>
</gene>
<keyword evidence="1" id="KW-0496">Mitochondrion</keyword>
<dbReference type="AlphaFoldDB" id="A0A101M555"/>
<proteinExistence type="predicted"/>
<sequence length="83" mass="9563">MPPHGDMIEPFTRLYIDRLEPPTGTNSTYIHLSHMNPCVEQGIRRCHPLPRTPKSRSGMGSPNAWIWPPAEKRQWWEGSCLPN</sequence>
<reference evidence="1" key="1">
    <citation type="journal article" date="2015" name="Genome Biol. Evol.">
        <title>Organellar Genomes of White Spruce (Picea glauca): Assembly and Annotation.</title>
        <authorList>
            <person name="Jackman S.D."/>
            <person name="Warren R.L."/>
            <person name="Gibb E.A."/>
            <person name="Vandervalk B.P."/>
            <person name="Mohamadi H."/>
            <person name="Chu J."/>
            <person name="Raymond A."/>
            <person name="Pleasance S."/>
            <person name="Coope R."/>
            <person name="Wildung M.R."/>
            <person name="Ritland C.E."/>
            <person name="Bousquet J."/>
            <person name="Jones S.J."/>
            <person name="Bohlmann J."/>
            <person name="Birol I."/>
        </authorList>
    </citation>
    <scope>NUCLEOTIDE SEQUENCE [LARGE SCALE GENOMIC DNA]</scope>
    <source>
        <tissue evidence="1">Flushing bud</tissue>
    </source>
</reference>
<organism evidence="1">
    <name type="scientific">Picea glauca</name>
    <name type="common">White spruce</name>
    <name type="synonym">Pinus glauca</name>
    <dbReference type="NCBI Taxonomy" id="3330"/>
    <lineage>
        <taxon>Eukaryota</taxon>
        <taxon>Viridiplantae</taxon>
        <taxon>Streptophyta</taxon>
        <taxon>Embryophyta</taxon>
        <taxon>Tracheophyta</taxon>
        <taxon>Spermatophyta</taxon>
        <taxon>Pinopsida</taxon>
        <taxon>Pinidae</taxon>
        <taxon>Conifers I</taxon>
        <taxon>Pinales</taxon>
        <taxon>Pinaceae</taxon>
        <taxon>Picea</taxon>
    </lineage>
</organism>
<accession>A0A101M555</accession>
<dbReference type="EMBL" id="LKAM01000001">
    <property type="protein sequence ID" value="KUM51015.1"/>
    <property type="molecule type" value="Genomic_DNA"/>
</dbReference>
<protein>
    <submittedName>
        <fullName evidence="1">Uncharacterized protein</fullName>
    </submittedName>
</protein>
<evidence type="ECO:0000313" key="1">
    <source>
        <dbReference type="EMBL" id="KUM51015.1"/>
    </source>
</evidence>
<comment type="caution">
    <text evidence="1">The sequence shown here is derived from an EMBL/GenBank/DDBJ whole genome shotgun (WGS) entry which is preliminary data.</text>
</comment>
<geneLocation type="mitochondrion" evidence="1"/>